<dbReference type="InterPro" id="IPR051534">
    <property type="entry name" value="CBASS_pafABC_assoc_protein"/>
</dbReference>
<dbReference type="PROSITE" id="PS52050">
    <property type="entry name" value="WYL"/>
    <property type="match status" value="1"/>
</dbReference>
<protein>
    <submittedName>
        <fullName evidence="4">Transcriptional regulator</fullName>
    </submittedName>
</protein>
<sequence length="330" mass="35929">MRSGRLVALLLHLQNRPGGATAAELAAELEVSVRTVYRDVAALQSSGVPLWTETGPHGGIRLVKGWRTRLDGLTGDEAAALFLSGAPHAADALGLDTVLVAAQTKVMATLPADLRTRASRVRRRFHLDAPGWFARDEDVPHLTEIAGAVWTGHRIDVRYARRDREATRRLDPLGLVLKAGVWYLVARHRVDIRSYRVSRVVAASTRPERFERPDDFDLGTWWTHHNDDFARSLMRFACVIRVSPFGAAQLPRVFGPVVAADALATAGPPDPQGWRELRLWAESEEVAAGQLVMLGVEMEAVSPPSLRRAVAAAGASIATRHGVPTGPPKG</sequence>
<evidence type="ECO:0000259" key="1">
    <source>
        <dbReference type="Pfam" id="PF08279"/>
    </source>
</evidence>
<reference evidence="4 5" key="1">
    <citation type="submission" date="2017-03" db="EMBL/GenBank/DDBJ databases">
        <title>Draft genome sequence of Streptomyces scabrisporus NF3, endophyte isolated from Amphipterygium adstringens.</title>
        <authorList>
            <person name="Vazquez M."/>
            <person name="Ceapa C.D."/>
            <person name="Rodriguez Luna D."/>
            <person name="Sanchez Esquivel S."/>
        </authorList>
    </citation>
    <scope>NUCLEOTIDE SEQUENCE [LARGE SCALE GENOMIC DNA]</scope>
    <source>
        <strain evidence="4 5">NF3</strain>
    </source>
</reference>
<evidence type="ECO:0000259" key="3">
    <source>
        <dbReference type="Pfam" id="PF25583"/>
    </source>
</evidence>
<feature type="domain" description="WYL" evidence="2">
    <location>
        <begin position="141"/>
        <end position="202"/>
    </location>
</feature>
<dbReference type="STRING" id="159449.B4N89_19470"/>
<evidence type="ECO:0000313" key="5">
    <source>
        <dbReference type="Proteomes" id="UP000190037"/>
    </source>
</evidence>
<dbReference type="OrthoDB" id="3171994at2"/>
<dbReference type="Pfam" id="PF25583">
    <property type="entry name" value="WCX"/>
    <property type="match status" value="1"/>
</dbReference>
<organism evidence="4 5">
    <name type="scientific">Embleya scabrispora</name>
    <dbReference type="NCBI Taxonomy" id="159449"/>
    <lineage>
        <taxon>Bacteria</taxon>
        <taxon>Bacillati</taxon>
        <taxon>Actinomycetota</taxon>
        <taxon>Actinomycetes</taxon>
        <taxon>Kitasatosporales</taxon>
        <taxon>Streptomycetaceae</taxon>
        <taxon>Embleya</taxon>
    </lineage>
</organism>
<dbReference type="InterPro" id="IPR013196">
    <property type="entry name" value="HTH_11"/>
</dbReference>
<dbReference type="RefSeq" id="WP_078977114.1">
    <property type="nucleotide sequence ID" value="NZ_MWQN01000001.1"/>
</dbReference>
<comment type="caution">
    <text evidence="4">The sequence shown here is derived from an EMBL/GenBank/DDBJ whole genome shotgun (WGS) entry which is preliminary data.</text>
</comment>
<name>A0A1T3P150_9ACTN</name>
<dbReference type="Proteomes" id="UP000190037">
    <property type="component" value="Unassembled WGS sequence"/>
</dbReference>
<dbReference type="AlphaFoldDB" id="A0A1T3P150"/>
<dbReference type="Pfam" id="PF13280">
    <property type="entry name" value="WYL"/>
    <property type="match status" value="1"/>
</dbReference>
<proteinExistence type="predicted"/>
<keyword evidence="5" id="KW-1185">Reference proteome</keyword>
<dbReference type="SUPFAM" id="SSF46785">
    <property type="entry name" value="Winged helix' DNA-binding domain"/>
    <property type="match status" value="1"/>
</dbReference>
<dbReference type="Pfam" id="PF08279">
    <property type="entry name" value="HTH_11"/>
    <property type="match status" value="1"/>
</dbReference>
<gene>
    <name evidence="4" type="ORF">B4N89_19470</name>
</gene>
<dbReference type="EMBL" id="MWQN01000001">
    <property type="protein sequence ID" value="OPC82827.1"/>
    <property type="molecule type" value="Genomic_DNA"/>
</dbReference>
<accession>A0A1T3P150</accession>
<feature type="domain" description="WCX" evidence="3">
    <location>
        <begin position="238"/>
        <end position="316"/>
    </location>
</feature>
<dbReference type="InterPro" id="IPR057727">
    <property type="entry name" value="WCX_dom"/>
</dbReference>
<dbReference type="Gene3D" id="1.10.10.10">
    <property type="entry name" value="Winged helix-like DNA-binding domain superfamily/Winged helix DNA-binding domain"/>
    <property type="match status" value="1"/>
</dbReference>
<dbReference type="InterPro" id="IPR036390">
    <property type="entry name" value="WH_DNA-bd_sf"/>
</dbReference>
<evidence type="ECO:0000313" key="4">
    <source>
        <dbReference type="EMBL" id="OPC82827.1"/>
    </source>
</evidence>
<evidence type="ECO:0000259" key="2">
    <source>
        <dbReference type="Pfam" id="PF13280"/>
    </source>
</evidence>
<dbReference type="PANTHER" id="PTHR34580">
    <property type="match status" value="1"/>
</dbReference>
<dbReference type="InterPro" id="IPR026881">
    <property type="entry name" value="WYL_dom"/>
</dbReference>
<dbReference type="InterPro" id="IPR036388">
    <property type="entry name" value="WH-like_DNA-bd_sf"/>
</dbReference>
<dbReference type="PANTHER" id="PTHR34580:SF1">
    <property type="entry name" value="PROTEIN PAFC"/>
    <property type="match status" value="1"/>
</dbReference>
<feature type="domain" description="Helix-turn-helix type 11" evidence="1">
    <location>
        <begin position="8"/>
        <end position="59"/>
    </location>
</feature>